<evidence type="ECO:0000256" key="1">
    <source>
        <dbReference type="SAM" id="Phobius"/>
    </source>
</evidence>
<feature type="transmembrane region" description="Helical" evidence="1">
    <location>
        <begin position="12"/>
        <end position="29"/>
    </location>
</feature>
<gene>
    <name evidence="2" type="ORF">BWY04_00451</name>
</gene>
<organism evidence="2">
    <name type="scientific">candidate division CPR1 bacterium ADurb.Bin160</name>
    <dbReference type="NCBI Taxonomy" id="1852826"/>
    <lineage>
        <taxon>Bacteria</taxon>
        <taxon>candidate division CPR1</taxon>
    </lineage>
</organism>
<protein>
    <submittedName>
        <fullName evidence="2">Uncharacterized protein</fullName>
    </submittedName>
</protein>
<dbReference type="AlphaFoldDB" id="A0A1V5ZQ25"/>
<keyword evidence="1" id="KW-0472">Membrane</keyword>
<name>A0A1V5ZQ25_9BACT</name>
<keyword evidence="1" id="KW-0812">Transmembrane</keyword>
<feature type="transmembrane region" description="Helical" evidence="1">
    <location>
        <begin position="64"/>
        <end position="83"/>
    </location>
</feature>
<reference evidence="2" key="1">
    <citation type="submission" date="2017-02" db="EMBL/GenBank/DDBJ databases">
        <title>Delving into the versatile metabolic prowess of the omnipresent phylum Bacteroidetes.</title>
        <authorList>
            <person name="Nobu M.K."/>
            <person name="Mei R."/>
            <person name="Narihiro T."/>
            <person name="Kuroda K."/>
            <person name="Liu W.-T."/>
        </authorList>
    </citation>
    <scope>NUCLEOTIDE SEQUENCE</scope>
    <source>
        <strain evidence="2">ADurb.Bin160</strain>
    </source>
</reference>
<dbReference type="Proteomes" id="UP000485621">
    <property type="component" value="Unassembled WGS sequence"/>
</dbReference>
<accession>A0A1V5ZQ25</accession>
<sequence>MFDFISSGSSNAYIIFLAIVNIFSSLATLNTDALGVDILGIGVFSIGVFGIDIFKFLLILKMNLLFFSSLGLTSIILSSKLVLTKDFPSKTISESIAVPILNLLYSGVI</sequence>
<evidence type="ECO:0000313" key="2">
    <source>
        <dbReference type="EMBL" id="OQB42092.1"/>
    </source>
</evidence>
<proteinExistence type="predicted"/>
<comment type="caution">
    <text evidence="2">The sequence shown here is derived from an EMBL/GenBank/DDBJ whole genome shotgun (WGS) entry which is preliminary data.</text>
</comment>
<keyword evidence="1" id="KW-1133">Transmembrane helix</keyword>
<feature type="transmembrane region" description="Helical" evidence="1">
    <location>
        <begin position="36"/>
        <end position="58"/>
    </location>
</feature>
<dbReference type="EMBL" id="MWDB01000006">
    <property type="protein sequence ID" value="OQB42092.1"/>
    <property type="molecule type" value="Genomic_DNA"/>
</dbReference>